<keyword evidence="6 7" id="KW-0067">ATP-binding</keyword>
<dbReference type="HAMAP" id="MF_00384">
    <property type="entry name" value="Homoser_kinase"/>
    <property type="match status" value="1"/>
</dbReference>
<dbReference type="InterPro" id="IPR036554">
    <property type="entry name" value="GHMP_kinase_C_sf"/>
</dbReference>
<dbReference type="InterPro" id="IPR014721">
    <property type="entry name" value="Ribsml_uS5_D2-typ_fold_subgr"/>
</dbReference>
<comment type="pathway">
    <text evidence="7">Amino-acid biosynthesis; L-threonine biosynthesis; L-threonine from L-aspartate: step 4/5.</text>
</comment>
<evidence type="ECO:0000256" key="4">
    <source>
        <dbReference type="ARBA" id="ARBA00022741"/>
    </source>
</evidence>
<dbReference type="Pfam" id="PF00288">
    <property type="entry name" value="GHMP_kinases_N"/>
    <property type="match status" value="1"/>
</dbReference>
<dbReference type="PIRSF" id="PIRSF000676">
    <property type="entry name" value="Homoser_kin"/>
    <property type="match status" value="1"/>
</dbReference>
<evidence type="ECO:0000259" key="9">
    <source>
        <dbReference type="Pfam" id="PF00288"/>
    </source>
</evidence>
<evidence type="ECO:0000256" key="7">
    <source>
        <dbReference type="HAMAP-Rule" id="MF_00384"/>
    </source>
</evidence>
<organism evidence="11 12">
    <name type="scientific">Bifidobacterium samirii</name>
    <dbReference type="NCBI Taxonomy" id="2306974"/>
    <lineage>
        <taxon>Bacteria</taxon>
        <taxon>Bacillati</taxon>
        <taxon>Actinomycetota</taxon>
        <taxon>Actinomycetes</taxon>
        <taxon>Bifidobacteriales</taxon>
        <taxon>Bifidobacteriaceae</taxon>
        <taxon>Bifidobacterium</taxon>
    </lineage>
</organism>
<dbReference type="NCBIfam" id="TIGR00191">
    <property type="entry name" value="thrB"/>
    <property type="match status" value="1"/>
</dbReference>
<keyword evidence="4 7" id="KW-0547">Nucleotide-binding</keyword>
<keyword evidence="2 7" id="KW-0808">Transferase</keyword>
<dbReference type="Proteomes" id="UP000287470">
    <property type="component" value="Unassembled WGS sequence"/>
</dbReference>
<evidence type="ECO:0000256" key="6">
    <source>
        <dbReference type="ARBA" id="ARBA00022840"/>
    </source>
</evidence>
<dbReference type="AlphaFoldDB" id="A0A430FR23"/>
<feature type="domain" description="GHMP kinase N-terminal" evidence="9">
    <location>
        <begin position="68"/>
        <end position="150"/>
    </location>
</feature>
<comment type="caution">
    <text evidence="7">Lacks conserved residue(s) required for the propagation of feature annotation.</text>
</comment>
<reference evidence="11 12" key="1">
    <citation type="submission" date="2018-09" db="EMBL/GenBank/DDBJ databases">
        <title>Characterization of the phylogenetic diversity of five novel species belonging to the genus Bifidobacterium.</title>
        <authorList>
            <person name="Lugli G.A."/>
            <person name="Duranti S."/>
            <person name="Milani C."/>
        </authorList>
    </citation>
    <scope>NUCLEOTIDE SEQUENCE [LARGE SCALE GENOMIC DNA]</scope>
    <source>
        <strain evidence="11 12">2033B</strain>
    </source>
</reference>
<dbReference type="Gene3D" id="3.30.230.10">
    <property type="match status" value="1"/>
</dbReference>
<comment type="catalytic activity">
    <reaction evidence="7">
        <text>L-homoserine + ATP = O-phospho-L-homoserine + ADP + H(+)</text>
        <dbReference type="Rhea" id="RHEA:13985"/>
        <dbReference type="ChEBI" id="CHEBI:15378"/>
        <dbReference type="ChEBI" id="CHEBI:30616"/>
        <dbReference type="ChEBI" id="CHEBI:57476"/>
        <dbReference type="ChEBI" id="CHEBI:57590"/>
        <dbReference type="ChEBI" id="CHEBI:456216"/>
        <dbReference type="EC" id="2.7.1.39"/>
    </reaction>
</comment>
<dbReference type="InterPro" id="IPR013750">
    <property type="entry name" value="GHMP_kinase_C_dom"/>
</dbReference>
<keyword evidence="7" id="KW-0963">Cytoplasm</keyword>
<dbReference type="SUPFAM" id="SSF55060">
    <property type="entry name" value="GHMP Kinase, C-terminal domain"/>
    <property type="match status" value="1"/>
</dbReference>
<evidence type="ECO:0000313" key="12">
    <source>
        <dbReference type="Proteomes" id="UP000287470"/>
    </source>
</evidence>
<dbReference type="UniPathway" id="UPA00050">
    <property type="reaction ID" value="UER00064"/>
</dbReference>
<comment type="similarity">
    <text evidence="7">Belongs to the GHMP kinase family. Homoserine kinase subfamily.</text>
</comment>
<dbReference type="InterPro" id="IPR020568">
    <property type="entry name" value="Ribosomal_Su5_D2-typ_SF"/>
</dbReference>
<evidence type="ECO:0000259" key="10">
    <source>
        <dbReference type="Pfam" id="PF08544"/>
    </source>
</evidence>
<comment type="caution">
    <text evidence="11">The sequence shown here is derived from an EMBL/GenBank/DDBJ whole genome shotgun (WGS) entry which is preliminary data.</text>
</comment>
<dbReference type="InterPro" id="IPR006204">
    <property type="entry name" value="GHMP_kinase_N_dom"/>
</dbReference>
<proteinExistence type="inferred from homology"/>
<dbReference type="PRINTS" id="PR00958">
    <property type="entry name" value="HOMSERKINASE"/>
</dbReference>
<sequence>MEAICRQVKVRVPATSANLGSGFDTVGLALDYHDELTFTMCADPSNRAAQVLIYGEGENTLPRDETHLVVSTFRRACQTLGLGRVGFILEAHNNIPQARGMGSSAEAIVAGIAAAAAFAHDDDLNRDAVFEMAAAIEGHPDNVAPAVYGGMTVSWNLDTAEGVGSIPIPGGEPLHGGFHTVRYKVDPQIHASVFVPDYELSTEKARQALPETIAHRDAIFNVSRATLLAAAMNPGALAGASDPNALLYAATQDRLHQPYRKNLMAPSWDLISLLRSKGYAAMVSGAGPCVLVLHYGDASDAIEQVVGERLALGSWKVLHLPINTRGVEIERR</sequence>
<dbReference type="OrthoDB" id="9769912at2"/>
<dbReference type="Gene3D" id="3.30.70.890">
    <property type="entry name" value="GHMP kinase, C-terminal domain"/>
    <property type="match status" value="1"/>
</dbReference>
<protein>
    <recommendedName>
        <fullName evidence="7 8">Homoserine kinase</fullName>
        <shortName evidence="7">HK</shortName>
        <shortName evidence="7">HSK</shortName>
        <ecNumber evidence="7 8">2.7.1.39</ecNumber>
    </recommendedName>
</protein>
<evidence type="ECO:0000256" key="8">
    <source>
        <dbReference type="NCBIfam" id="TIGR00191"/>
    </source>
</evidence>
<evidence type="ECO:0000313" key="11">
    <source>
        <dbReference type="EMBL" id="RSX55266.1"/>
    </source>
</evidence>
<evidence type="ECO:0000256" key="3">
    <source>
        <dbReference type="ARBA" id="ARBA00022697"/>
    </source>
</evidence>
<dbReference type="InterPro" id="IPR000870">
    <property type="entry name" value="Homoserine_kinase"/>
</dbReference>
<name>A0A430FR23_9BIFI</name>
<dbReference type="EC" id="2.7.1.39" evidence="7 8"/>
<keyword evidence="12" id="KW-1185">Reference proteome</keyword>
<keyword evidence="3 7" id="KW-0791">Threonine biosynthesis</keyword>
<dbReference type="Pfam" id="PF08544">
    <property type="entry name" value="GHMP_kinases_C"/>
    <property type="match status" value="1"/>
</dbReference>
<dbReference type="GO" id="GO:0005737">
    <property type="term" value="C:cytoplasm"/>
    <property type="evidence" value="ECO:0007669"/>
    <property type="project" value="UniProtKB-SubCell"/>
</dbReference>
<dbReference type="SUPFAM" id="SSF54211">
    <property type="entry name" value="Ribosomal protein S5 domain 2-like"/>
    <property type="match status" value="1"/>
</dbReference>
<dbReference type="GO" id="GO:0005524">
    <property type="term" value="F:ATP binding"/>
    <property type="evidence" value="ECO:0007669"/>
    <property type="project" value="UniProtKB-UniRule"/>
</dbReference>
<gene>
    <name evidence="7" type="primary">thrB</name>
    <name evidence="11" type="ORF">D2E24_1401</name>
</gene>
<comment type="function">
    <text evidence="7">Catalyzes the ATP-dependent phosphorylation of L-homoserine to L-homoserine phosphate.</text>
</comment>
<dbReference type="GO" id="GO:0004413">
    <property type="term" value="F:homoserine kinase activity"/>
    <property type="evidence" value="ECO:0007669"/>
    <property type="project" value="UniProtKB-UniRule"/>
</dbReference>
<keyword evidence="1 7" id="KW-0028">Amino-acid biosynthesis</keyword>
<evidence type="ECO:0000256" key="2">
    <source>
        <dbReference type="ARBA" id="ARBA00022679"/>
    </source>
</evidence>
<dbReference type="PANTHER" id="PTHR20861:SF1">
    <property type="entry name" value="HOMOSERINE KINASE"/>
    <property type="match status" value="1"/>
</dbReference>
<evidence type="ECO:0000256" key="1">
    <source>
        <dbReference type="ARBA" id="ARBA00022605"/>
    </source>
</evidence>
<dbReference type="EMBL" id="QXGK01000014">
    <property type="protein sequence ID" value="RSX55266.1"/>
    <property type="molecule type" value="Genomic_DNA"/>
</dbReference>
<dbReference type="RefSeq" id="WP_125968665.1">
    <property type="nucleotide sequence ID" value="NZ_QXGK01000014.1"/>
</dbReference>
<accession>A0A430FR23</accession>
<dbReference type="PANTHER" id="PTHR20861">
    <property type="entry name" value="HOMOSERINE/4-DIPHOSPHOCYTIDYL-2-C-METHYL-D-ERYTHRITOL KINASE"/>
    <property type="match status" value="1"/>
</dbReference>
<feature type="domain" description="GHMP kinase C-terminal" evidence="10">
    <location>
        <begin position="247"/>
        <end position="308"/>
    </location>
</feature>
<keyword evidence="5 7" id="KW-0418">Kinase</keyword>
<evidence type="ECO:0000256" key="5">
    <source>
        <dbReference type="ARBA" id="ARBA00022777"/>
    </source>
</evidence>
<comment type="subcellular location">
    <subcellularLocation>
        <location evidence="7">Cytoplasm</location>
    </subcellularLocation>
</comment>
<dbReference type="GO" id="GO:0009088">
    <property type="term" value="P:threonine biosynthetic process"/>
    <property type="evidence" value="ECO:0007669"/>
    <property type="project" value="UniProtKB-UniRule"/>
</dbReference>